<dbReference type="SUPFAM" id="SSF51316">
    <property type="entry name" value="Mss4-like"/>
    <property type="match status" value="1"/>
</dbReference>
<evidence type="ECO:0000256" key="3">
    <source>
        <dbReference type="ARBA" id="ARBA00022833"/>
    </source>
</evidence>
<feature type="domain" description="CENP-V/GFA" evidence="6">
    <location>
        <begin position="4"/>
        <end position="114"/>
    </location>
</feature>
<dbReference type="PANTHER" id="PTHR33337">
    <property type="entry name" value="GFA DOMAIN-CONTAINING PROTEIN"/>
    <property type="match status" value="1"/>
</dbReference>
<keyword evidence="4" id="KW-0456">Lyase</keyword>
<evidence type="ECO:0000256" key="5">
    <source>
        <dbReference type="SAM" id="MobiDB-lite"/>
    </source>
</evidence>
<dbReference type="Proteomes" id="UP001597115">
    <property type="component" value="Unassembled WGS sequence"/>
</dbReference>
<organism evidence="7 8">
    <name type="scientific">Sphingomonas tabacisoli</name>
    <dbReference type="NCBI Taxonomy" id="2249466"/>
    <lineage>
        <taxon>Bacteria</taxon>
        <taxon>Pseudomonadati</taxon>
        <taxon>Pseudomonadota</taxon>
        <taxon>Alphaproteobacteria</taxon>
        <taxon>Sphingomonadales</taxon>
        <taxon>Sphingomonadaceae</taxon>
        <taxon>Sphingomonas</taxon>
    </lineage>
</organism>
<keyword evidence="2" id="KW-0479">Metal-binding</keyword>
<feature type="region of interest" description="Disordered" evidence="5">
    <location>
        <begin position="124"/>
        <end position="148"/>
    </location>
</feature>
<keyword evidence="8" id="KW-1185">Reference proteome</keyword>
<keyword evidence="3" id="KW-0862">Zinc</keyword>
<feature type="compositionally biased region" description="Basic and acidic residues" evidence="5">
    <location>
        <begin position="126"/>
        <end position="140"/>
    </location>
</feature>
<reference evidence="8" key="1">
    <citation type="journal article" date="2019" name="Int. J. Syst. Evol. Microbiol.">
        <title>The Global Catalogue of Microorganisms (GCM) 10K type strain sequencing project: providing services to taxonomists for standard genome sequencing and annotation.</title>
        <authorList>
            <consortium name="The Broad Institute Genomics Platform"/>
            <consortium name="The Broad Institute Genome Sequencing Center for Infectious Disease"/>
            <person name="Wu L."/>
            <person name="Ma J."/>
        </authorList>
    </citation>
    <scope>NUCLEOTIDE SEQUENCE [LARGE SCALE GENOMIC DNA]</scope>
    <source>
        <strain evidence="8">CGMCC 1.16275</strain>
    </source>
</reference>
<evidence type="ECO:0000256" key="1">
    <source>
        <dbReference type="ARBA" id="ARBA00005495"/>
    </source>
</evidence>
<gene>
    <name evidence="7" type="ORF">ACFSCW_08650</name>
</gene>
<sequence>MTDWTGGCLCGAVRYRLLSEPFDAGWCHCRTCQLNSGSPAMAFASVKAGDLKIEQGADALGRVESSSFGHRRFCTQCGTPLYMSVNHQPETIDFSIATLDEPARLAPGFHIFYASRIPWAEPGDALPRHDRFRPDTRGLEGTEPPDAT</sequence>
<dbReference type="PROSITE" id="PS51891">
    <property type="entry name" value="CENP_V_GFA"/>
    <property type="match status" value="1"/>
</dbReference>
<proteinExistence type="inferred from homology"/>
<dbReference type="PANTHER" id="PTHR33337:SF40">
    <property type="entry name" value="CENP-V_GFA DOMAIN-CONTAINING PROTEIN-RELATED"/>
    <property type="match status" value="1"/>
</dbReference>
<dbReference type="InterPro" id="IPR011057">
    <property type="entry name" value="Mss4-like_sf"/>
</dbReference>
<protein>
    <submittedName>
        <fullName evidence="7">GFA family protein</fullName>
    </submittedName>
</protein>
<dbReference type="Pfam" id="PF04828">
    <property type="entry name" value="GFA"/>
    <property type="match status" value="1"/>
</dbReference>
<evidence type="ECO:0000313" key="7">
    <source>
        <dbReference type="EMBL" id="MFD1611868.1"/>
    </source>
</evidence>
<dbReference type="InterPro" id="IPR006913">
    <property type="entry name" value="CENP-V/GFA"/>
</dbReference>
<accession>A0ABW4I338</accession>
<dbReference type="EMBL" id="JBHUDY010000001">
    <property type="protein sequence ID" value="MFD1611868.1"/>
    <property type="molecule type" value="Genomic_DNA"/>
</dbReference>
<dbReference type="Gene3D" id="3.90.1590.10">
    <property type="entry name" value="glutathione-dependent formaldehyde- activating enzyme (gfa)"/>
    <property type="match status" value="1"/>
</dbReference>
<dbReference type="RefSeq" id="WP_380888443.1">
    <property type="nucleotide sequence ID" value="NZ_JBHUDY010000001.1"/>
</dbReference>
<name>A0ABW4I338_9SPHN</name>
<evidence type="ECO:0000256" key="2">
    <source>
        <dbReference type="ARBA" id="ARBA00022723"/>
    </source>
</evidence>
<comment type="caution">
    <text evidence="7">The sequence shown here is derived from an EMBL/GenBank/DDBJ whole genome shotgun (WGS) entry which is preliminary data.</text>
</comment>
<evidence type="ECO:0000313" key="8">
    <source>
        <dbReference type="Proteomes" id="UP001597115"/>
    </source>
</evidence>
<evidence type="ECO:0000256" key="4">
    <source>
        <dbReference type="ARBA" id="ARBA00023239"/>
    </source>
</evidence>
<evidence type="ECO:0000259" key="6">
    <source>
        <dbReference type="PROSITE" id="PS51891"/>
    </source>
</evidence>
<comment type="similarity">
    <text evidence="1">Belongs to the Gfa family.</text>
</comment>